<dbReference type="Proteomes" id="UP000005951">
    <property type="component" value="Unassembled WGS sequence"/>
</dbReference>
<feature type="region of interest" description="Disordered" evidence="1">
    <location>
        <begin position="182"/>
        <end position="204"/>
    </location>
</feature>
<sequence length="224" mass="24424">MINTVHRRQGHPDPGSREVIRRALNTARSARVERISAIVAERIARIPVTGWPAGLFGRRDAPIPVLASTGMGFEQIAELRRRDITVTDDNSASLRFIIAGDEIVLPSTLETPDVAGPTGYRRWTEVLGLLDSNYGATRPLADHLKASGNLSDFDAAYQPGDRPLLTSINRWGHTPLVSAPLTARNDHRHHTGPPVRRATRTDASATTVRVGIEACQSEYTGPCP</sequence>
<name>K8XJ56_RHOOP</name>
<proteinExistence type="predicted"/>
<evidence type="ECO:0000313" key="2">
    <source>
        <dbReference type="EMBL" id="EKT81628.1"/>
    </source>
</evidence>
<evidence type="ECO:0000313" key="3">
    <source>
        <dbReference type="Proteomes" id="UP000005951"/>
    </source>
</evidence>
<dbReference type="EMBL" id="AJYC02000052">
    <property type="protein sequence ID" value="EKT81628.1"/>
    <property type="molecule type" value="Genomic_DNA"/>
</dbReference>
<reference evidence="2 3" key="1">
    <citation type="journal article" date="2013" name="Genome Announc.">
        <title>Draft Genome Sequence of Rhodococcus opacus Strain M213 Shows a Diverse Catabolic Potential.</title>
        <authorList>
            <person name="Pathak A."/>
            <person name="Green S.J."/>
            <person name="Ogram A."/>
            <person name="Chauhan A."/>
        </authorList>
    </citation>
    <scope>NUCLEOTIDE SEQUENCE [LARGE SCALE GENOMIC DNA]</scope>
    <source>
        <strain evidence="2 3">M213</strain>
    </source>
</reference>
<evidence type="ECO:0000256" key="1">
    <source>
        <dbReference type="SAM" id="MobiDB-lite"/>
    </source>
</evidence>
<organism evidence="2 3">
    <name type="scientific">Rhodococcus opacus M213</name>
    <dbReference type="NCBI Taxonomy" id="1129896"/>
    <lineage>
        <taxon>Bacteria</taxon>
        <taxon>Bacillati</taxon>
        <taxon>Actinomycetota</taxon>
        <taxon>Actinomycetes</taxon>
        <taxon>Mycobacteriales</taxon>
        <taxon>Nocardiaceae</taxon>
        <taxon>Rhodococcus</taxon>
    </lineage>
</organism>
<dbReference type="AlphaFoldDB" id="K8XJ56"/>
<comment type="caution">
    <text evidence="2">The sequence shown here is derived from an EMBL/GenBank/DDBJ whole genome shotgun (WGS) entry which is preliminary data.</text>
</comment>
<dbReference type="RefSeq" id="WP_005257546.1">
    <property type="nucleotide sequence ID" value="NZ_AJYC02000052.1"/>
</dbReference>
<gene>
    <name evidence="2" type="ORF">WSS_A16326</name>
</gene>
<accession>K8XJ56</accession>
<protein>
    <submittedName>
        <fullName evidence="2">Uncharacterized protein</fullName>
    </submittedName>
</protein>